<evidence type="ECO:0000256" key="5">
    <source>
        <dbReference type="ARBA" id="ARBA00022989"/>
    </source>
</evidence>
<evidence type="ECO:0000259" key="8">
    <source>
        <dbReference type="Pfam" id="PF01478"/>
    </source>
</evidence>
<gene>
    <name evidence="10" type="ORF">C8E03_10281</name>
    <name evidence="11" type="ORF">CG710_006590</name>
</gene>
<dbReference type="OrthoDB" id="9789291at2"/>
<keyword evidence="12" id="KW-1185">Reference proteome</keyword>
<comment type="subcellular location">
    <subcellularLocation>
        <location evidence="1">Cell membrane</location>
        <topology evidence="1">Multi-pass membrane protein</topology>
    </subcellularLocation>
</comment>
<feature type="domain" description="Prepilin peptidase A24 N-terminal" evidence="9">
    <location>
        <begin position="13"/>
        <end position="93"/>
    </location>
</feature>
<feature type="transmembrane region" description="Helical" evidence="7">
    <location>
        <begin position="6"/>
        <end position="26"/>
    </location>
</feature>
<dbReference type="PANTHER" id="PTHR30487:SF0">
    <property type="entry name" value="PREPILIN LEADER PEPTIDASE_N-METHYLTRANSFERASE-RELATED"/>
    <property type="match status" value="1"/>
</dbReference>
<evidence type="ECO:0000259" key="9">
    <source>
        <dbReference type="Pfam" id="PF06750"/>
    </source>
</evidence>
<dbReference type="GO" id="GO:0004190">
    <property type="term" value="F:aspartic-type endopeptidase activity"/>
    <property type="evidence" value="ECO:0007669"/>
    <property type="project" value="InterPro"/>
</dbReference>
<keyword evidence="4 7" id="KW-0812">Transmembrane</keyword>
<dbReference type="Pfam" id="PF06750">
    <property type="entry name" value="A24_N_bact"/>
    <property type="match status" value="1"/>
</dbReference>
<sequence>MLFDLLLYIITFLYGIIIGSFLNVCICRIPQSESIVTTPSHCVFCGVRIKWYDLVPVISYLLLKGKCRNCKAKISIQYPLIEVLNGILYVAVMGVNGWSFQSILYCLLASALLGLSVIDFKTFEIPLGINLFILILGILQLLMDLQNWNTYIAGFLSVSVFLYLIYLVTKGKGIGGGDIKLMAACGLLLGWKLIVLGFLFGCILGSVIHLLRMKISHVEHMLALGPYLSAGVFIAALWGDYIIDCYLGLFL</sequence>
<evidence type="ECO:0000256" key="2">
    <source>
        <dbReference type="ARBA" id="ARBA00005801"/>
    </source>
</evidence>
<keyword evidence="10" id="KW-0489">Methyltransferase</keyword>
<feature type="domain" description="Prepilin type IV endopeptidase peptidase" evidence="8">
    <location>
        <begin position="106"/>
        <end position="208"/>
    </location>
</feature>
<comment type="caution">
    <text evidence="11">The sequence shown here is derived from an EMBL/GenBank/DDBJ whole genome shotgun (WGS) entry which is preliminary data.</text>
</comment>
<reference evidence="10 13" key="2">
    <citation type="submission" date="2018-05" db="EMBL/GenBank/DDBJ databases">
        <title>Genomic Encyclopedia of Type Strains, Phase IV (KMG-IV): sequencing the most valuable type-strain genomes for metagenomic binning, comparative biology and taxonomic classification.</title>
        <authorList>
            <person name="Goeker M."/>
        </authorList>
    </citation>
    <scope>NUCLEOTIDE SEQUENCE [LARGE SCALE GENOMIC DNA]</scope>
    <source>
        <strain evidence="10 13">DSM 28816</strain>
    </source>
</reference>
<dbReference type="Pfam" id="PF01478">
    <property type="entry name" value="Peptidase_A24"/>
    <property type="match status" value="1"/>
</dbReference>
<dbReference type="AlphaFoldDB" id="A0A255IIY7"/>
<name>A0A255IIY7_9FIRM</name>
<feature type="transmembrane region" description="Helical" evidence="7">
    <location>
        <begin position="148"/>
        <end position="169"/>
    </location>
</feature>
<evidence type="ECO:0000256" key="6">
    <source>
        <dbReference type="ARBA" id="ARBA00023136"/>
    </source>
</evidence>
<dbReference type="InterPro" id="IPR050882">
    <property type="entry name" value="Prepilin_peptidase/N-MTase"/>
</dbReference>
<dbReference type="Gene3D" id="1.20.120.1220">
    <property type="match status" value="1"/>
</dbReference>
<keyword evidence="5 7" id="KW-1133">Transmembrane helix</keyword>
<dbReference type="GO" id="GO:0006465">
    <property type="term" value="P:signal peptide processing"/>
    <property type="evidence" value="ECO:0007669"/>
    <property type="project" value="TreeGrafter"/>
</dbReference>
<reference evidence="11 12" key="1">
    <citation type="journal article" date="2017" name="Genome Announc.">
        <title>Draft Genome Sequence of a Sporulating and Motile Strain of Lachnotalea glycerini Isolated from Water in Quebec City, Canada.</title>
        <authorList>
            <person name="Maheux A.F."/>
            <person name="Boudreau D.K."/>
            <person name="Berube E."/>
            <person name="Boissinot M."/>
            <person name="Raymond F."/>
            <person name="Brodeur S."/>
            <person name="Corbeil J."/>
            <person name="Isabel S."/>
            <person name="Omar R.F."/>
            <person name="Bergeron M.G."/>
        </authorList>
    </citation>
    <scope>NUCLEOTIDE SEQUENCE [LARGE SCALE GENOMIC DNA]</scope>
    <source>
        <strain evidence="11 12">CCRI-19302</strain>
    </source>
</reference>
<reference evidence="11" key="3">
    <citation type="submission" date="2018-07" db="EMBL/GenBank/DDBJ databases">
        <authorList>
            <person name="Quirk P.G."/>
            <person name="Krulwich T.A."/>
        </authorList>
    </citation>
    <scope>NUCLEOTIDE SEQUENCE</scope>
    <source>
        <strain evidence="11">CCRI-19302</strain>
    </source>
</reference>
<dbReference type="Proteomes" id="UP000216411">
    <property type="component" value="Unassembled WGS sequence"/>
</dbReference>
<dbReference type="Proteomes" id="UP000247523">
    <property type="component" value="Unassembled WGS sequence"/>
</dbReference>
<evidence type="ECO:0000256" key="1">
    <source>
        <dbReference type="ARBA" id="ARBA00004651"/>
    </source>
</evidence>
<keyword evidence="6 7" id="KW-0472">Membrane</keyword>
<proteinExistence type="inferred from homology"/>
<keyword evidence="10" id="KW-0808">Transferase</keyword>
<dbReference type="PANTHER" id="PTHR30487">
    <property type="entry name" value="TYPE 4 PREPILIN-LIKE PROTEINS LEADER PEPTIDE-PROCESSING ENZYME"/>
    <property type="match status" value="1"/>
</dbReference>
<dbReference type="InterPro" id="IPR010627">
    <property type="entry name" value="Prepilin_pept_A24_N"/>
</dbReference>
<organism evidence="11 12">
    <name type="scientific">Lachnotalea glycerini</name>
    <dbReference type="NCBI Taxonomy" id="1763509"/>
    <lineage>
        <taxon>Bacteria</taxon>
        <taxon>Bacillati</taxon>
        <taxon>Bacillota</taxon>
        <taxon>Clostridia</taxon>
        <taxon>Lachnospirales</taxon>
        <taxon>Lachnospiraceae</taxon>
        <taxon>Lachnotalea</taxon>
    </lineage>
</organism>
<evidence type="ECO:0000256" key="7">
    <source>
        <dbReference type="SAM" id="Phobius"/>
    </source>
</evidence>
<dbReference type="EMBL" id="NOKA02000007">
    <property type="protein sequence ID" value="RDY31966.1"/>
    <property type="molecule type" value="Genomic_DNA"/>
</dbReference>
<dbReference type="GO" id="GO:0008168">
    <property type="term" value="F:methyltransferase activity"/>
    <property type="evidence" value="ECO:0007669"/>
    <property type="project" value="UniProtKB-KW"/>
</dbReference>
<evidence type="ECO:0000313" key="11">
    <source>
        <dbReference type="EMBL" id="RDY31966.1"/>
    </source>
</evidence>
<evidence type="ECO:0000256" key="3">
    <source>
        <dbReference type="ARBA" id="ARBA00022475"/>
    </source>
</evidence>
<dbReference type="GO" id="GO:0032259">
    <property type="term" value="P:methylation"/>
    <property type="evidence" value="ECO:0007669"/>
    <property type="project" value="UniProtKB-KW"/>
</dbReference>
<protein>
    <submittedName>
        <fullName evidence="10 11">Prepilin peptidase</fullName>
    </submittedName>
</protein>
<feature type="transmembrane region" description="Helical" evidence="7">
    <location>
        <begin position="74"/>
        <end position="92"/>
    </location>
</feature>
<dbReference type="InterPro" id="IPR000045">
    <property type="entry name" value="Prepilin_IV_endopep_pep"/>
</dbReference>
<accession>A0A255IIY7</accession>
<keyword evidence="3" id="KW-1003">Cell membrane</keyword>
<evidence type="ECO:0000313" key="12">
    <source>
        <dbReference type="Proteomes" id="UP000216411"/>
    </source>
</evidence>
<feature type="transmembrane region" description="Helical" evidence="7">
    <location>
        <begin position="228"/>
        <end position="249"/>
    </location>
</feature>
<feature type="transmembrane region" description="Helical" evidence="7">
    <location>
        <begin position="181"/>
        <end position="208"/>
    </location>
</feature>
<dbReference type="EMBL" id="QICS01000002">
    <property type="protein sequence ID" value="PXV93313.1"/>
    <property type="molecule type" value="Genomic_DNA"/>
</dbReference>
<feature type="transmembrane region" description="Helical" evidence="7">
    <location>
        <begin position="125"/>
        <end position="142"/>
    </location>
</feature>
<evidence type="ECO:0000313" key="10">
    <source>
        <dbReference type="EMBL" id="PXV93313.1"/>
    </source>
</evidence>
<evidence type="ECO:0000313" key="13">
    <source>
        <dbReference type="Proteomes" id="UP000247523"/>
    </source>
</evidence>
<evidence type="ECO:0000256" key="4">
    <source>
        <dbReference type="ARBA" id="ARBA00022692"/>
    </source>
</evidence>
<dbReference type="GO" id="GO:0005886">
    <property type="term" value="C:plasma membrane"/>
    <property type="evidence" value="ECO:0007669"/>
    <property type="project" value="UniProtKB-SubCell"/>
</dbReference>
<comment type="similarity">
    <text evidence="2">Belongs to the peptidase A24 family.</text>
</comment>
<dbReference type="RefSeq" id="WP_094377274.1">
    <property type="nucleotide sequence ID" value="NZ_NOKA02000007.1"/>
</dbReference>